<feature type="region of interest" description="Disordered" evidence="1">
    <location>
        <begin position="451"/>
        <end position="483"/>
    </location>
</feature>
<name>A0A1X2EG61_9MYCO</name>
<keyword evidence="2" id="KW-0812">Transmembrane</keyword>
<evidence type="ECO:0000256" key="1">
    <source>
        <dbReference type="SAM" id="MobiDB-lite"/>
    </source>
</evidence>
<dbReference type="Proteomes" id="UP000193090">
    <property type="component" value="Unassembled WGS sequence"/>
</dbReference>
<protein>
    <recommendedName>
        <fullName evidence="6">Transmembrane alanine and glycine rich protein</fullName>
    </recommendedName>
</protein>
<keyword evidence="5" id="KW-1185">Reference proteome</keyword>
<dbReference type="OrthoDB" id="4379975at2"/>
<gene>
    <name evidence="4" type="ORF">AWC30_14315</name>
</gene>
<evidence type="ECO:0000256" key="3">
    <source>
        <dbReference type="SAM" id="SignalP"/>
    </source>
</evidence>
<sequence length="732" mass="75963">MGKWVRGAALAVVAAATAASYALLAPAAGASPETDAHDAITAAWDAAGGNDSRLGAPQGDVYPVGAGFAADYTGGKIFFTPATGARAMYGPILDTYESLGGPAGSDLGFPDMDQTPGLAGPEAQFISFSATDNPLIFFTPEHGAYVVRGPINAAWDTLNSSSGPLGPPAGAETFDGDTVTQKFANGEVGWNRKTRAYTTTPPELAAQLADLQVDVTPEDAINAAWRATGGAGGPLGARQGEQEPIGDDGLVQGYAGGKIFYSPTTGANAVEGAILEKYDSLGGPQGSDLGFPTENPTDTGDDAQVSPFAAADQPVIYWSSEHGAFVVRGAMKAAWDKLGGAGGDLGAPVGDQSADGDLISQEFSGGTISWNQAENSFTTDPASLGGALSGLQIPGVGAANAPTTGSGQGIGWHWWWLPVSLGVLVLAGLLAWLAWWGRRRRAEEEITRRARNTGRRAGARRETAEPQPWAPELDEHEALDGGGPREVFYDLDESGTEEFAESGMPSRVAWAHRSGEDEAGDDRGGEIGGYGEDHGREAFDYDPFADPERTHRDGGAYGDDFAAEESDEDPDDVDTAPTRIPAEAELGGGRHSAVEPSDAAEESYRVPGGAFVIHEAAHDHPGQDDLRHDDARYQDADPRGHGSYGDQAAGGPAAGGDQAGGDQAGDDQAGAHPAIHLPLSDPYQAPAGYPIKANTVSGLYYTPDNALYHDTLAEVWFATEAVAQANGFLRAE</sequence>
<feature type="compositionally biased region" description="Basic and acidic residues" evidence="1">
    <location>
        <begin position="513"/>
        <end position="539"/>
    </location>
</feature>
<feature type="signal peptide" evidence="3">
    <location>
        <begin position="1"/>
        <end position="30"/>
    </location>
</feature>
<feature type="transmembrane region" description="Helical" evidence="2">
    <location>
        <begin position="414"/>
        <end position="435"/>
    </location>
</feature>
<organism evidence="4 5">
    <name type="scientific">Mycolicibacillus trivialis</name>
    <dbReference type="NCBI Taxonomy" id="1798"/>
    <lineage>
        <taxon>Bacteria</taxon>
        <taxon>Bacillati</taxon>
        <taxon>Actinomycetota</taxon>
        <taxon>Actinomycetes</taxon>
        <taxon>Mycobacteriales</taxon>
        <taxon>Mycobacteriaceae</taxon>
        <taxon>Mycolicibacillus</taxon>
    </lineage>
</organism>
<dbReference type="EMBL" id="LQPZ01000040">
    <property type="protein sequence ID" value="ORX01050.1"/>
    <property type="molecule type" value="Genomic_DNA"/>
</dbReference>
<evidence type="ECO:0008006" key="6">
    <source>
        <dbReference type="Google" id="ProtNLM"/>
    </source>
</evidence>
<proteinExistence type="predicted"/>
<keyword evidence="2" id="KW-0472">Membrane</keyword>
<dbReference type="AlphaFoldDB" id="A0A1X2EG61"/>
<keyword evidence="2" id="KW-1133">Transmembrane helix</keyword>
<evidence type="ECO:0000256" key="2">
    <source>
        <dbReference type="SAM" id="Phobius"/>
    </source>
</evidence>
<dbReference type="RefSeq" id="WP_085110866.1">
    <property type="nucleotide sequence ID" value="NZ_JACKSN010000113.1"/>
</dbReference>
<feature type="compositionally biased region" description="Gly residues" evidence="1">
    <location>
        <begin position="652"/>
        <end position="663"/>
    </location>
</feature>
<dbReference type="InterPro" id="IPR013207">
    <property type="entry name" value="LGFP"/>
</dbReference>
<feature type="chain" id="PRO_5013230754" description="Transmembrane alanine and glycine rich protein" evidence="3">
    <location>
        <begin position="31"/>
        <end position="732"/>
    </location>
</feature>
<feature type="region of interest" description="Disordered" evidence="1">
    <location>
        <begin position="499"/>
        <end position="603"/>
    </location>
</feature>
<dbReference type="STRING" id="1798.AWC30_14315"/>
<feature type="region of interest" description="Disordered" evidence="1">
    <location>
        <begin position="620"/>
        <end position="678"/>
    </location>
</feature>
<feature type="compositionally biased region" description="Basic and acidic residues" evidence="1">
    <location>
        <begin position="620"/>
        <end position="640"/>
    </location>
</feature>
<keyword evidence="3" id="KW-0732">Signal</keyword>
<reference evidence="4 5" key="1">
    <citation type="submission" date="2016-01" db="EMBL/GenBank/DDBJ databases">
        <title>The new phylogeny of the genus Mycobacterium.</title>
        <authorList>
            <person name="Tarcisio F."/>
            <person name="Conor M."/>
            <person name="Antonella G."/>
            <person name="Elisabetta G."/>
            <person name="Giulia F.S."/>
            <person name="Sara T."/>
            <person name="Anna F."/>
            <person name="Clotilde B."/>
            <person name="Roberto B."/>
            <person name="Veronica D.S."/>
            <person name="Fabio R."/>
            <person name="Monica P."/>
            <person name="Olivier J."/>
            <person name="Enrico T."/>
            <person name="Nicola S."/>
        </authorList>
    </citation>
    <scope>NUCLEOTIDE SEQUENCE [LARGE SCALE GENOMIC DNA]</scope>
    <source>
        <strain evidence="4 5">DSM 44153</strain>
    </source>
</reference>
<dbReference type="Pfam" id="PF08310">
    <property type="entry name" value="LGFP"/>
    <property type="match status" value="3"/>
</dbReference>
<feature type="compositionally biased region" description="Acidic residues" evidence="1">
    <location>
        <begin position="561"/>
        <end position="574"/>
    </location>
</feature>
<evidence type="ECO:0000313" key="5">
    <source>
        <dbReference type="Proteomes" id="UP000193090"/>
    </source>
</evidence>
<accession>A0A1X2EG61</accession>
<evidence type="ECO:0000313" key="4">
    <source>
        <dbReference type="EMBL" id="ORX01050.1"/>
    </source>
</evidence>
<comment type="caution">
    <text evidence="4">The sequence shown here is derived from an EMBL/GenBank/DDBJ whole genome shotgun (WGS) entry which is preliminary data.</text>
</comment>